<evidence type="ECO:0000313" key="1">
    <source>
        <dbReference type="EMBL" id="KAE8966215.1"/>
    </source>
</evidence>
<sequence>METLSTSPTAFLVILVEDLLRTPTSEYVDLVLSLSQLEFDVMTVHVPQYEALPPEELPTRITQLLKEQETRKRQCVGSDQQPGDSLATFQSRLLQL</sequence>
<organism evidence="1 2">
    <name type="scientific">Phytophthora rubi</name>
    <dbReference type="NCBI Taxonomy" id="129364"/>
    <lineage>
        <taxon>Eukaryota</taxon>
        <taxon>Sar</taxon>
        <taxon>Stramenopiles</taxon>
        <taxon>Oomycota</taxon>
        <taxon>Peronosporomycetes</taxon>
        <taxon>Peronosporales</taxon>
        <taxon>Peronosporaceae</taxon>
        <taxon>Phytophthora</taxon>
    </lineage>
</organism>
<protein>
    <submittedName>
        <fullName evidence="1">Uncharacterized protein</fullName>
    </submittedName>
</protein>
<dbReference type="EMBL" id="QXFU01004977">
    <property type="protein sequence ID" value="KAE8966215.1"/>
    <property type="molecule type" value="Genomic_DNA"/>
</dbReference>
<proteinExistence type="predicted"/>
<gene>
    <name evidence="1" type="ORF">PR002_g28432</name>
</gene>
<comment type="caution">
    <text evidence="1">The sequence shown here is derived from an EMBL/GenBank/DDBJ whole genome shotgun (WGS) entry which is preliminary data.</text>
</comment>
<reference evidence="1 2" key="1">
    <citation type="submission" date="2018-09" db="EMBL/GenBank/DDBJ databases">
        <title>Genomic investigation of the strawberry pathogen Phytophthora fragariae indicates pathogenicity is determined by transcriptional variation in three key races.</title>
        <authorList>
            <person name="Adams T.M."/>
            <person name="Armitage A.D."/>
            <person name="Sobczyk M.K."/>
            <person name="Bates H.J."/>
            <person name="Dunwell J.M."/>
            <person name="Nellist C.F."/>
            <person name="Harrison R.J."/>
        </authorList>
    </citation>
    <scope>NUCLEOTIDE SEQUENCE [LARGE SCALE GENOMIC DNA]</scope>
    <source>
        <strain evidence="1 2">SCRP324</strain>
    </source>
</reference>
<accession>A0A6A3HB64</accession>
<dbReference type="Proteomes" id="UP000435112">
    <property type="component" value="Unassembled WGS sequence"/>
</dbReference>
<name>A0A6A3HB64_9STRA</name>
<dbReference type="OrthoDB" id="3176171at2759"/>
<dbReference type="AlphaFoldDB" id="A0A6A3HB64"/>
<evidence type="ECO:0000313" key="2">
    <source>
        <dbReference type="Proteomes" id="UP000435112"/>
    </source>
</evidence>